<dbReference type="AlphaFoldDB" id="A0A106NWB5"/>
<protein>
    <submittedName>
        <fullName evidence="1">Uncharacterized protein</fullName>
    </submittedName>
</protein>
<evidence type="ECO:0000313" key="2">
    <source>
        <dbReference type="Proteomes" id="UP000068603"/>
    </source>
</evidence>
<dbReference type="EMBL" id="LPHB01000072">
    <property type="protein sequence ID" value="KWA55112.1"/>
    <property type="molecule type" value="Genomic_DNA"/>
</dbReference>
<dbReference type="Proteomes" id="UP000068603">
    <property type="component" value="Unassembled WGS sequence"/>
</dbReference>
<comment type="caution">
    <text evidence="1">The sequence shown here is derived from an EMBL/GenBank/DDBJ whole genome shotgun (WGS) entry which is preliminary data.</text>
</comment>
<reference evidence="1 2" key="1">
    <citation type="submission" date="2015-11" db="EMBL/GenBank/DDBJ databases">
        <title>Expanding the genomic diversity of Burkholderia species for the development of highly accurate diagnostics.</title>
        <authorList>
            <person name="Sahl J."/>
            <person name="Keim P."/>
            <person name="Wagner D."/>
        </authorList>
    </citation>
    <scope>NUCLEOTIDE SEQUENCE [LARGE SCALE GENOMIC DNA]</scope>
    <source>
        <strain evidence="1 2">MSMB1960WGS</strain>
    </source>
</reference>
<evidence type="ECO:0000313" key="1">
    <source>
        <dbReference type="EMBL" id="KWA55112.1"/>
    </source>
</evidence>
<proteinExistence type="predicted"/>
<sequence length="322" mass="35591">MNDSRKDTPLHWTALVFDMEVTSPSNRLYRNGRQQAEVTIKLRATDADNRPVPLSETERASVRLIDYNGGVEIAPVPASGTVTTGWGTTAERNEFAFYPGDRAAAASQTAASGYEFFVRYAQTVDASPKRFGCQVTRDGGVVFKSNDDAYKEFVELFPERLPSADGTRSVTYPWDSRRIEGGSNEWDLTTVDYYYCGLSINGSRIALLTFDASPPSIFQWESSNPASDLFSFTGVGAPGSGAATYVVPSRFTSRTHRRILEPRRGQGVVVLVRHEGIRQDSGNDTKPPPINVVARDEFGTDHLLRVSFKSSANRNELVLTER</sequence>
<name>A0A106NWB5_9BURK</name>
<organism evidence="1">
    <name type="scientific">Burkholderia stagnalis</name>
    <dbReference type="NCBI Taxonomy" id="1503054"/>
    <lineage>
        <taxon>Bacteria</taxon>
        <taxon>Pseudomonadati</taxon>
        <taxon>Pseudomonadota</taxon>
        <taxon>Betaproteobacteria</taxon>
        <taxon>Burkholderiales</taxon>
        <taxon>Burkholderiaceae</taxon>
        <taxon>Burkholderia</taxon>
        <taxon>Burkholderia cepacia complex</taxon>
    </lineage>
</organism>
<gene>
    <name evidence="1" type="ORF">WT44_28175</name>
</gene>
<dbReference type="RefSeq" id="WP_060149278.1">
    <property type="nucleotide sequence ID" value="NZ_LPGD01000045.1"/>
</dbReference>
<accession>A0A106NWB5</accession>
<dbReference type="STRING" id="1503054.WT74_20080"/>